<keyword evidence="4" id="KW-0539">Nucleus</keyword>
<dbReference type="AlphaFoldDB" id="A0A6A4H1A9"/>
<dbReference type="Proteomes" id="UP000799118">
    <property type="component" value="Unassembled WGS sequence"/>
</dbReference>
<dbReference type="PANTHER" id="PTHR31069:SF32">
    <property type="entry name" value="ARGININE METABOLISM REGULATION PROTEIN II"/>
    <property type="match status" value="1"/>
</dbReference>
<name>A0A6A4H1A9_9AGAR</name>
<dbReference type="GO" id="GO:0008270">
    <property type="term" value="F:zinc ion binding"/>
    <property type="evidence" value="ECO:0007669"/>
    <property type="project" value="InterPro"/>
</dbReference>
<dbReference type="PROSITE" id="PS00463">
    <property type="entry name" value="ZN2_CY6_FUNGAL_1"/>
    <property type="match status" value="1"/>
</dbReference>
<feature type="region of interest" description="Disordered" evidence="5">
    <location>
        <begin position="1"/>
        <end position="31"/>
    </location>
</feature>
<dbReference type="Gene3D" id="4.10.240.10">
    <property type="entry name" value="Zn(2)-C6 fungal-type DNA-binding domain"/>
    <property type="match status" value="1"/>
</dbReference>
<dbReference type="PRINTS" id="PR00755">
    <property type="entry name" value="AFLATOXINBRP"/>
</dbReference>
<dbReference type="GO" id="GO:0003677">
    <property type="term" value="F:DNA binding"/>
    <property type="evidence" value="ECO:0007669"/>
    <property type="project" value="UniProtKB-KW"/>
</dbReference>
<feature type="region of interest" description="Disordered" evidence="5">
    <location>
        <begin position="102"/>
        <end position="127"/>
    </location>
</feature>
<evidence type="ECO:0000313" key="7">
    <source>
        <dbReference type="EMBL" id="KAE9391536.1"/>
    </source>
</evidence>
<dbReference type="OrthoDB" id="2269373at2759"/>
<feature type="compositionally biased region" description="Polar residues" evidence="5">
    <location>
        <begin position="1"/>
        <end position="22"/>
    </location>
</feature>
<dbReference type="GO" id="GO:0000981">
    <property type="term" value="F:DNA-binding transcription factor activity, RNA polymerase II-specific"/>
    <property type="evidence" value="ECO:0007669"/>
    <property type="project" value="InterPro"/>
</dbReference>
<feature type="domain" description="Zn(2)-C6 fungal-type" evidence="6">
    <location>
        <begin position="37"/>
        <end position="67"/>
    </location>
</feature>
<evidence type="ECO:0000256" key="2">
    <source>
        <dbReference type="ARBA" id="ARBA00023125"/>
    </source>
</evidence>
<evidence type="ECO:0000256" key="1">
    <source>
        <dbReference type="ARBA" id="ARBA00023015"/>
    </source>
</evidence>
<reference evidence="7" key="1">
    <citation type="journal article" date="2019" name="Environ. Microbiol.">
        <title>Fungal ecological strategies reflected in gene transcription - a case study of two litter decomposers.</title>
        <authorList>
            <person name="Barbi F."/>
            <person name="Kohler A."/>
            <person name="Barry K."/>
            <person name="Baskaran P."/>
            <person name="Daum C."/>
            <person name="Fauchery L."/>
            <person name="Ihrmark K."/>
            <person name="Kuo A."/>
            <person name="LaButti K."/>
            <person name="Lipzen A."/>
            <person name="Morin E."/>
            <person name="Grigoriev I.V."/>
            <person name="Henrissat B."/>
            <person name="Lindahl B."/>
            <person name="Martin F."/>
        </authorList>
    </citation>
    <scope>NUCLEOTIDE SEQUENCE</scope>
    <source>
        <strain evidence="7">JB14</strain>
    </source>
</reference>
<dbReference type="CDD" id="cd00067">
    <property type="entry name" value="GAL4"/>
    <property type="match status" value="1"/>
</dbReference>
<keyword evidence="2" id="KW-0238">DNA-binding</keyword>
<dbReference type="SMART" id="SM00066">
    <property type="entry name" value="GAL4"/>
    <property type="match status" value="1"/>
</dbReference>
<sequence length="127" mass="14576">MSTNTAAKQQRAQPPSRTQPSTKGHDGKRRRNRAILSCLSCHGSKRMCDRKRPTCARCTELGLFCIYEVDDPNQRLNTQDRSSRLLKRAAELEGEIEEVRFEPFGPGPERHRLTITRRGLPQRRESS</sequence>
<dbReference type="Pfam" id="PF00172">
    <property type="entry name" value="Zn_clus"/>
    <property type="match status" value="1"/>
</dbReference>
<keyword evidence="3" id="KW-0804">Transcription</keyword>
<evidence type="ECO:0000256" key="4">
    <source>
        <dbReference type="ARBA" id="ARBA00023242"/>
    </source>
</evidence>
<evidence type="ECO:0000313" key="8">
    <source>
        <dbReference type="Proteomes" id="UP000799118"/>
    </source>
</evidence>
<keyword evidence="8" id="KW-1185">Reference proteome</keyword>
<evidence type="ECO:0000256" key="5">
    <source>
        <dbReference type="SAM" id="MobiDB-lite"/>
    </source>
</evidence>
<proteinExistence type="predicted"/>
<dbReference type="InterPro" id="IPR050675">
    <property type="entry name" value="OAF3"/>
</dbReference>
<protein>
    <recommendedName>
        <fullName evidence="6">Zn(2)-C6 fungal-type domain-containing protein</fullName>
    </recommendedName>
</protein>
<dbReference type="PANTHER" id="PTHR31069">
    <property type="entry name" value="OLEATE-ACTIVATED TRANSCRIPTION FACTOR 1-RELATED"/>
    <property type="match status" value="1"/>
</dbReference>
<dbReference type="EMBL" id="ML769621">
    <property type="protein sequence ID" value="KAE9391536.1"/>
    <property type="molecule type" value="Genomic_DNA"/>
</dbReference>
<dbReference type="SUPFAM" id="SSF57701">
    <property type="entry name" value="Zn2/Cys6 DNA-binding domain"/>
    <property type="match status" value="1"/>
</dbReference>
<keyword evidence="1" id="KW-0805">Transcription regulation</keyword>
<organism evidence="7 8">
    <name type="scientific">Gymnopus androsaceus JB14</name>
    <dbReference type="NCBI Taxonomy" id="1447944"/>
    <lineage>
        <taxon>Eukaryota</taxon>
        <taxon>Fungi</taxon>
        <taxon>Dikarya</taxon>
        <taxon>Basidiomycota</taxon>
        <taxon>Agaricomycotina</taxon>
        <taxon>Agaricomycetes</taxon>
        <taxon>Agaricomycetidae</taxon>
        <taxon>Agaricales</taxon>
        <taxon>Marasmiineae</taxon>
        <taxon>Omphalotaceae</taxon>
        <taxon>Gymnopus</taxon>
    </lineage>
</organism>
<dbReference type="InterPro" id="IPR001138">
    <property type="entry name" value="Zn2Cys6_DnaBD"/>
</dbReference>
<dbReference type="PROSITE" id="PS50048">
    <property type="entry name" value="ZN2_CY6_FUNGAL_2"/>
    <property type="match status" value="1"/>
</dbReference>
<accession>A0A6A4H1A9</accession>
<evidence type="ECO:0000256" key="3">
    <source>
        <dbReference type="ARBA" id="ARBA00023163"/>
    </source>
</evidence>
<evidence type="ECO:0000259" key="6">
    <source>
        <dbReference type="PROSITE" id="PS50048"/>
    </source>
</evidence>
<dbReference type="InterPro" id="IPR036864">
    <property type="entry name" value="Zn2-C6_fun-type_DNA-bd_sf"/>
</dbReference>
<gene>
    <name evidence="7" type="ORF">BT96DRAFT_979822</name>
</gene>